<feature type="transmembrane region" description="Helical" evidence="1">
    <location>
        <begin position="358"/>
        <end position="375"/>
    </location>
</feature>
<dbReference type="EMBL" id="JBFRYA010000006">
    <property type="protein sequence ID" value="MEX1669009.1"/>
    <property type="molecule type" value="Genomic_DNA"/>
</dbReference>
<accession>A0ABV3U7N7</accession>
<comment type="caution">
    <text evidence="3">The sequence shown here is derived from an EMBL/GenBank/DDBJ whole genome shotgun (WGS) entry which is preliminary data.</text>
</comment>
<feature type="transmembrane region" description="Helical" evidence="1">
    <location>
        <begin position="410"/>
        <end position="432"/>
    </location>
</feature>
<feature type="transmembrane region" description="Helical" evidence="1">
    <location>
        <begin position="267"/>
        <end position="288"/>
    </location>
</feature>
<keyword evidence="4" id="KW-1185">Reference proteome</keyword>
<dbReference type="RefSeq" id="WP_368381274.1">
    <property type="nucleotide sequence ID" value="NZ_JBFRYA010000006.1"/>
</dbReference>
<feature type="domain" description="DUF2157" evidence="2">
    <location>
        <begin position="14"/>
        <end position="167"/>
    </location>
</feature>
<dbReference type="InterPro" id="IPR018677">
    <property type="entry name" value="DUF2157"/>
</dbReference>
<feature type="transmembrane region" description="Helical" evidence="1">
    <location>
        <begin position="119"/>
        <end position="139"/>
    </location>
</feature>
<evidence type="ECO:0000313" key="3">
    <source>
        <dbReference type="EMBL" id="MEX1669009.1"/>
    </source>
</evidence>
<feature type="transmembrane region" description="Helical" evidence="1">
    <location>
        <begin position="300"/>
        <end position="321"/>
    </location>
</feature>
<feature type="transmembrane region" description="Helical" evidence="1">
    <location>
        <begin position="58"/>
        <end position="77"/>
    </location>
</feature>
<name>A0ABV3U7N7_9GAMM</name>
<feature type="transmembrane region" description="Helical" evidence="1">
    <location>
        <begin position="333"/>
        <end position="352"/>
    </location>
</feature>
<organism evidence="3 4">
    <name type="scientific">Zhongshania guokunii</name>
    <dbReference type="NCBI Taxonomy" id="641783"/>
    <lineage>
        <taxon>Bacteria</taxon>
        <taxon>Pseudomonadati</taxon>
        <taxon>Pseudomonadota</taxon>
        <taxon>Gammaproteobacteria</taxon>
        <taxon>Cellvibrionales</taxon>
        <taxon>Spongiibacteraceae</taxon>
        <taxon>Zhongshania</taxon>
    </lineage>
</organism>
<keyword evidence="1" id="KW-1133">Transmembrane helix</keyword>
<reference evidence="3 4" key="1">
    <citation type="journal article" date="2011" name="Int. J. Syst. Evol. Microbiol.">
        <title>Zhongshania antarctica gen. nov., sp. nov. and Zhongshania guokunii sp. nov., gammaproteobacteria respectively isolated from coastal attached (fast) ice and surface seawater of the Antarctic.</title>
        <authorList>
            <person name="Li H.J."/>
            <person name="Zhang X.Y."/>
            <person name="Chen C.X."/>
            <person name="Zhang Y.J."/>
            <person name="Gao Z.M."/>
            <person name="Yu Y."/>
            <person name="Chen X.L."/>
            <person name="Chen B."/>
            <person name="Zhang Y.Z."/>
        </authorList>
    </citation>
    <scope>NUCLEOTIDE SEQUENCE [LARGE SCALE GENOMIC DNA]</scope>
    <source>
        <strain evidence="3 4">ZS6-22T</strain>
    </source>
</reference>
<sequence>MENNNPWLRAEIAQWLREGTINDEQAKVLYARYPAVVYPGRTSGGARSVGAGGNWGKVIFAALGVAVFGMGVVLLFAYNWGEMHRYLKLAVIGLSILLAHGVGMAMFRSDGPRRRVGESLHLLGTILFGAGIWLVAQIYHFDAHYPDGFLLWCLAAMSMAWALPSAAHGILAAVLLLLWSGLETFEFQQAMPQASWILLLGLLPLAWWQRSASLLTVVLVSLPLAYIVGVWTYGEQFLAPLLLLLCASYFAFARLSHSLGNPAAGSVFRSVGIVLWLPLIFIGTFIGLPSQTGMSAVPGFGLLQLLFPLLLAIGLWLWVLISAKSRPQGLEAWLESGLVLAVLMIAVLPAMLGENMEGVGRLIFNLVFLIYSLLYVYRGTEYGRGKILALGCVMISVLALARFTDLFHSLLARSSVFLILGVVLFVIGQRYAKQNTRRKLEKPRA</sequence>
<dbReference type="Proteomes" id="UP001557485">
    <property type="component" value="Unassembled WGS sequence"/>
</dbReference>
<evidence type="ECO:0000256" key="1">
    <source>
        <dbReference type="SAM" id="Phobius"/>
    </source>
</evidence>
<evidence type="ECO:0000259" key="2">
    <source>
        <dbReference type="Pfam" id="PF09925"/>
    </source>
</evidence>
<feature type="transmembrane region" description="Helical" evidence="1">
    <location>
        <begin position="89"/>
        <end position="107"/>
    </location>
</feature>
<keyword evidence="1" id="KW-0472">Membrane</keyword>
<feature type="transmembrane region" description="Helical" evidence="1">
    <location>
        <begin position="214"/>
        <end position="231"/>
    </location>
</feature>
<feature type="transmembrane region" description="Helical" evidence="1">
    <location>
        <begin position="237"/>
        <end position="255"/>
    </location>
</feature>
<proteinExistence type="predicted"/>
<dbReference type="Pfam" id="PF09925">
    <property type="entry name" value="DUF2157"/>
    <property type="match status" value="1"/>
</dbReference>
<feature type="transmembrane region" description="Helical" evidence="1">
    <location>
        <begin position="151"/>
        <end position="178"/>
    </location>
</feature>
<gene>
    <name evidence="3" type="ORF">AB4876_08790</name>
</gene>
<keyword evidence="1" id="KW-0812">Transmembrane</keyword>
<feature type="transmembrane region" description="Helical" evidence="1">
    <location>
        <begin position="190"/>
        <end position="207"/>
    </location>
</feature>
<evidence type="ECO:0000313" key="4">
    <source>
        <dbReference type="Proteomes" id="UP001557485"/>
    </source>
</evidence>
<protein>
    <submittedName>
        <fullName evidence="3">DUF2157 domain-containing protein</fullName>
    </submittedName>
</protein>
<feature type="transmembrane region" description="Helical" evidence="1">
    <location>
        <begin position="387"/>
        <end position="404"/>
    </location>
</feature>